<dbReference type="AlphaFoldDB" id="A0A1T4QGU9"/>
<dbReference type="EMBL" id="FUXP01000005">
    <property type="protein sequence ID" value="SKA02924.1"/>
    <property type="molecule type" value="Genomic_DNA"/>
</dbReference>
<dbReference type="Proteomes" id="UP000190061">
    <property type="component" value="Unassembled WGS sequence"/>
</dbReference>
<keyword evidence="2" id="KW-0732">Signal</keyword>
<feature type="signal peptide" evidence="2">
    <location>
        <begin position="1"/>
        <end position="18"/>
    </location>
</feature>
<organism evidence="3 4">
    <name type="scientific">Lysobacter spongiicola DSM 21749</name>
    <dbReference type="NCBI Taxonomy" id="1122188"/>
    <lineage>
        <taxon>Bacteria</taxon>
        <taxon>Pseudomonadati</taxon>
        <taxon>Pseudomonadota</taxon>
        <taxon>Gammaproteobacteria</taxon>
        <taxon>Lysobacterales</taxon>
        <taxon>Lysobacteraceae</taxon>
        <taxon>Novilysobacter</taxon>
    </lineage>
</organism>
<evidence type="ECO:0000313" key="3">
    <source>
        <dbReference type="EMBL" id="SKA02924.1"/>
    </source>
</evidence>
<protein>
    <recommendedName>
        <fullName evidence="5">Lipoprotein</fullName>
    </recommendedName>
</protein>
<reference evidence="3 4" key="1">
    <citation type="submission" date="2017-02" db="EMBL/GenBank/DDBJ databases">
        <authorList>
            <person name="Peterson S.W."/>
        </authorList>
    </citation>
    <scope>NUCLEOTIDE SEQUENCE [LARGE SCALE GENOMIC DNA]</scope>
    <source>
        <strain evidence="3 4">DSM 21749</strain>
    </source>
</reference>
<evidence type="ECO:0008006" key="5">
    <source>
        <dbReference type="Google" id="ProtNLM"/>
    </source>
</evidence>
<sequence length="238" mass="25761">MENTLKLPALALLTLALAACDSGSNLSPEVASPQPAPPAPAPVIEAHPADAFMQNVAGLCGNAYAGRVVEDTPAPTGDDPFGDKPLVMHVRECSDDEIRIPFHVGDDHSRTWVLTRTATGLRLKHDHRHEDGSDDEVTMYGGETSSTGSATRQEFPVDAESRAMFSRNDMDVSNTNTWAMEIEPGDMFAYELSRPERMFRVEFDLTETVPSPPAPWGAEDAADMEPADPEQEEPAAAN</sequence>
<name>A0A1T4QGU9_9GAMM</name>
<feature type="compositionally biased region" description="Acidic residues" evidence="1">
    <location>
        <begin position="220"/>
        <end position="238"/>
    </location>
</feature>
<feature type="compositionally biased region" description="Polar residues" evidence="1">
    <location>
        <begin position="143"/>
        <end position="152"/>
    </location>
</feature>
<proteinExistence type="predicted"/>
<evidence type="ECO:0000256" key="2">
    <source>
        <dbReference type="SAM" id="SignalP"/>
    </source>
</evidence>
<gene>
    <name evidence="3" type="ORF">SAMN02745674_01609</name>
</gene>
<feature type="chain" id="PRO_5013092047" description="Lipoprotein" evidence="2">
    <location>
        <begin position="19"/>
        <end position="238"/>
    </location>
</feature>
<keyword evidence="4" id="KW-1185">Reference proteome</keyword>
<feature type="region of interest" description="Disordered" evidence="1">
    <location>
        <begin position="207"/>
        <end position="238"/>
    </location>
</feature>
<accession>A0A1T4QGU9</accession>
<evidence type="ECO:0000313" key="4">
    <source>
        <dbReference type="Proteomes" id="UP000190061"/>
    </source>
</evidence>
<dbReference type="PROSITE" id="PS51257">
    <property type="entry name" value="PROKAR_LIPOPROTEIN"/>
    <property type="match status" value="1"/>
</dbReference>
<feature type="region of interest" description="Disordered" evidence="1">
    <location>
        <begin position="126"/>
        <end position="154"/>
    </location>
</feature>
<evidence type="ECO:0000256" key="1">
    <source>
        <dbReference type="SAM" id="MobiDB-lite"/>
    </source>
</evidence>
<dbReference type="STRING" id="1122188.SAMN02745674_01609"/>